<evidence type="ECO:0000256" key="1">
    <source>
        <dbReference type="SAM" id="Phobius"/>
    </source>
</evidence>
<proteinExistence type="predicted"/>
<feature type="transmembrane region" description="Helical" evidence="1">
    <location>
        <begin position="38"/>
        <end position="59"/>
    </location>
</feature>
<accession>A0AB34PPT5</accession>
<dbReference type="Proteomes" id="UP000030161">
    <property type="component" value="Unassembled WGS sequence"/>
</dbReference>
<dbReference type="EMBL" id="AJIX01000042">
    <property type="protein sequence ID" value="KGR04396.1"/>
    <property type="molecule type" value="Genomic_DNA"/>
</dbReference>
<keyword evidence="1" id="KW-0812">Transmembrane</keyword>
<feature type="transmembrane region" description="Helical" evidence="1">
    <location>
        <begin position="12"/>
        <end position="31"/>
    </location>
</feature>
<reference evidence="2 3" key="1">
    <citation type="submission" date="2013-12" db="EMBL/GenBank/DDBJ databases">
        <title>The Genome Sequence of Candida albicans P78048.</title>
        <authorList>
            <consortium name="The Broad Institute Genome Sequencing Platform"/>
            <consortium name="The Broad Institute Genome Sequencing Center for Infectious Disease"/>
            <person name="Cuomo C."/>
            <person name="Bennett R."/>
            <person name="Hirakawa M."/>
            <person name="Noverr M."/>
            <person name="Mitchell A."/>
            <person name="Young S.K."/>
            <person name="Zeng Q."/>
            <person name="Gargeya S."/>
            <person name="Fitzgerald M."/>
            <person name="Abouelleil A."/>
            <person name="Alvarado L."/>
            <person name="Berlin A.M."/>
            <person name="Chapman S.B."/>
            <person name="Dewar J."/>
            <person name="Goldberg J."/>
            <person name="Griggs A."/>
            <person name="Gujja S."/>
            <person name="Hansen M."/>
            <person name="Howarth C."/>
            <person name="Imamovic A."/>
            <person name="Larimer J."/>
            <person name="McCowan C."/>
            <person name="Murphy C."/>
            <person name="Pearson M."/>
            <person name="Priest M."/>
            <person name="Roberts A."/>
            <person name="Saif S."/>
            <person name="Shea T."/>
            <person name="Sykes S."/>
            <person name="Wortman J."/>
            <person name="Nusbaum C."/>
            <person name="Birren B."/>
        </authorList>
    </citation>
    <scope>NUCLEOTIDE SEQUENCE [LARGE SCALE GENOMIC DNA]</scope>
    <source>
        <strain evidence="2 3">P78048</strain>
    </source>
</reference>
<comment type="caution">
    <text evidence="2">The sequence shown here is derived from an EMBL/GenBank/DDBJ whole genome shotgun (WGS) entry which is preliminary data.</text>
</comment>
<sequence length="102" mass="11809">MNEEATINFLSFFFLLYFLSLSLSVCVCCVLCRKFFSLLLLLWFSLISVLVYGWCYYDFRSSSPGFFLFRSRLALTHYSPPPYAITTTTIITTTSIICSHHT</sequence>
<evidence type="ECO:0000313" key="3">
    <source>
        <dbReference type="Proteomes" id="UP000030161"/>
    </source>
</evidence>
<evidence type="ECO:0000313" key="2">
    <source>
        <dbReference type="EMBL" id="KGR04396.1"/>
    </source>
</evidence>
<dbReference type="AlphaFoldDB" id="A0AB34PPT5"/>
<keyword evidence="1" id="KW-0472">Membrane</keyword>
<keyword evidence="1" id="KW-1133">Transmembrane helix</keyword>
<name>A0AB34PPT5_CANAX</name>
<protein>
    <submittedName>
        <fullName evidence="2">Uncharacterized protein</fullName>
    </submittedName>
</protein>
<gene>
    <name evidence="2" type="ORF">MG3_05523</name>
</gene>
<organism evidence="2 3">
    <name type="scientific">Candida albicans P78048</name>
    <dbReference type="NCBI Taxonomy" id="1094989"/>
    <lineage>
        <taxon>Eukaryota</taxon>
        <taxon>Fungi</taxon>
        <taxon>Dikarya</taxon>
        <taxon>Ascomycota</taxon>
        <taxon>Saccharomycotina</taxon>
        <taxon>Pichiomycetes</taxon>
        <taxon>Debaryomycetaceae</taxon>
        <taxon>Candida/Lodderomyces clade</taxon>
        <taxon>Candida</taxon>
    </lineage>
</organism>